<name>A0A5D3CS13_CUCMM</name>
<dbReference type="Proteomes" id="UP000321393">
    <property type="component" value="Unassembled WGS sequence"/>
</dbReference>
<dbReference type="EMBL" id="SSTE01014064">
    <property type="protein sequence ID" value="KAA0046389.1"/>
    <property type="molecule type" value="Genomic_DNA"/>
</dbReference>
<keyword evidence="3" id="KW-0695">RNA-directed DNA polymerase</keyword>
<dbReference type="Proteomes" id="UP000321947">
    <property type="component" value="Unassembled WGS sequence"/>
</dbReference>
<keyword evidence="3" id="KW-0548">Nucleotidyltransferase</keyword>
<accession>A0A5D3CS13</accession>
<dbReference type="Gene3D" id="3.30.70.270">
    <property type="match status" value="1"/>
</dbReference>
<dbReference type="AlphaFoldDB" id="A0A5D3CS13"/>
<dbReference type="InterPro" id="IPR043502">
    <property type="entry name" value="DNA/RNA_pol_sf"/>
</dbReference>
<dbReference type="InterPro" id="IPR043128">
    <property type="entry name" value="Rev_trsase/Diguanyl_cyclase"/>
</dbReference>
<dbReference type="EMBL" id="SSTD01009199">
    <property type="protein sequence ID" value="TYK14673.1"/>
    <property type="molecule type" value="Genomic_DNA"/>
</dbReference>
<evidence type="ECO:0000313" key="4">
    <source>
        <dbReference type="Proteomes" id="UP000321393"/>
    </source>
</evidence>
<sequence>MPFGLTKAPQLLWSLDEPKVLNKYLDQFMVVYLDDIVVFSPNLEEDQVHLRSILFVIPILTSLAAEHRYVGPPSNSSWSFFLNIEEERITLLLRIDKGSSSPYFIPKSERVPHLSDFSSEPGIDSSYPRLMEHPSSN</sequence>
<dbReference type="OrthoDB" id="1685174at2759"/>
<protein>
    <submittedName>
        <fullName evidence="3">RNA-directed DNA polymerase-like protein</fullName>
    </submittedName>
</protein>
<evidence type="ECO:0000313" key="2">
    <source>
        <dbReference type="EMBL" id="KAA0046389.1"/>
    </source>
</evidence>
<reference evidence="4 5" key="1">
    <citation type="submission" date="2019-08" db="EMBL/GenBank/DDBJ databases">
        <title>Draft genome sequences of two oriental melons (Cucumis melo L. var makuwa).</title>
        <authorList>
            <person name="Kwon S.-Y."/>
        </authorList>
    </citation>
    <scope>NUCLEOTIDE SEQUENCE [LARGE SCALE GENOMIC DNA]</scope>
    <source>
        <strain evidence="5">cv. Chang Bougi</strain>
        <strain evidence="4">cv. SW 3</strain>
        <tissue evidence="3">Leaf</tissue>
    </source>
</reference>
<organism evidence="3 5">
    <name type="scientific">Cucumis melo var. makuwa</name>
    <name type="common">Oriental melon</name>
    <dbReference type="NCBI Taxonomy" id="1194695"/>
    <lineage>
        <taxon>Eukaryota</taxon>
        <taxon>Viridiplantae</taxon>
        <taxon>Streptophyta</taxon>
        <taxon>Embryophyta</taxon>
        <taxon>Tracheophyta</taxon>
        <taxon>Spermatophyta</taxon>
        <taxon>Magnoliopsida</taxon>
        <taxon>eudicotyledons</taxon>
        <taxon>Gunneridae</taxon>
        <taxon>Pentapetalae</taxon>
        <taxon>rosids</taxon>
        <taxon>fabids</taxon>
        <taxon>Cucurbitales</taxon>
        <taxon>Cucurbitaceae</taxon>
        <taxon>Benincaseae</taxon>
        <taxon>Cucumis</taxon>
    </lineage>
</organism>
<dbReference type="SUPFAM" id="SSF56672">
    <property type="entry name" value="DNA/RNA polymerases"/>
    <property type="match status" value="1"/>
</dbReference>
<evidence type="ECO:0000256" key="1">
    <source>
        <dbReference type="SAM" id="MobiDB-lite"/>
    </source>
</evidence>
<gene>
    <name evidence="3" type="ORF">E5676_scaffold663G00490</name>
    <name evidence="2" type="ORF">E6C27_scaffold149G001340</name>
</gene>
<evidence type="ECO:0000313" key="5">
    <source>
        <dbReference type="Proteomes" id="UP000321947"/>
    </source>
</evidence>
<proteinExistence type="predicted"/>
<dbReference type="GO" id="GO:0003964">
    <property type="term" value="F:RNA-directed DNA polymerase activity"/>
    <property type="evidence" value="ECO:0007669"/>
    <property type="project" value="UniProtKB-KW"/>
</dbReference>
<comment type="caution">
    <text evidence="3">The sequence shown here is derived from an EMBL/GenBank/DDBJ whole genome shotgun (WGS) entry which is preliminary data.</text>
</comment>
<keyword evidence="3" id="KW-0808">Transferase</keyword>
<feature type="region of interest" description="Disordered" evidence="1">
    <location>
        <begin position="115"/>
        <end position="137"/>
    </location>
</feature>
<evidence type="ECO:0000313" key="3">
    <source>
        <dbReference type="EMBL" id="TYK14673.1"/>
    </source>
</evidence>